<name>A0A3Q0DYD5_CARSF</name>
<keyword evidence="12" id="KW-0325">Glycoprotein</keyword>
<keyword evidence="8" id="KW-1133">Transmembrane helix</keyword>
<dbReference type="InterPro" id="IPR000436">
    <property type="entry name" value="Sushi_SCR_CCP_dom"/>
</dbReference>
<dbReference type="Pfam" id="PF00084">
    <property type="entry name" value="Sushi"/>
    <property type="match status" value="1"/>
</dbReference>
<dbReference type="PANTHER" id="PTHR15060">
    <property type="entry name" value="INTERLEUKIN-15 RECEPTOR SUBUNIT ALPHA"/>
    <property type="match status" value="1"/>
</dbReference>
<evidence type="ECO:0000256" key="17">
    <source>
        <dbReference type="PROSITE-ProRule" id="PRU00302"/>
    </source>
</evidence>
<dbReference type="Gene3D" id="2.20.28.230">
    <property type="match status" value="1"/>
</dbReference>
<keyword evidence="5 17" id="KW-0768">Sushi</keyword>
<evidence type="ECO:0000313" key="20">
    <source>
        <dbReference type="Proteomes" id="UP000189704"/>
    </source>
</evidence>
<evidence type="ECO:0000259" key="19">
    <source>
        <dbReference type="PROSITE" id="PS50923"/>
    </source>
</evidence>
<dbReference type="GO" id="GO:0005886">
    <property type="term" value="C:plasma membrane"/>
    <property type="evidence" value="ECO:0007669"/>
    <property type="project" value="UniProtKB-ARBA"/>
</dbReference>
<evidence type="ECO:0000256" key="1">
    <source>
        <dbReference type="ARBA" id="ARBA00004239"/>
    </source>
</evidence>
<dbReference type="SUPFAM" id="SSF57535">
    <property type="entry name" value="Complement control module/SCR domain"/>
    <property type="match status" value="1"/>
</dbReference>
<reference evidence="21" key="1">
    <citation type="submission" date="2025-08" db="UniProtKB">
        <authorList>
            <consortium name="RefSeq"/>
        </authorList>
    </citation>
    <scope>IDENTIFICATION</scope>
</reference>
<comment type="subunit">
    <text evidence="15">The interleukin-15 receptor IL15R is a heterotrimer of IL15RA, IL2RB and IL2RG. IL15RA also self-associates. Interacts with SYK.</text>
</comment>
<gene>
    <name evidence="21" type="primary">IL15RA</name>
</gene>
<evidence type="ECO:0000256" key="10">
    <source>
        <dbReference type="ARBA" id="ARBA00023157"/>
    </source>
</evidence>
<feature type="compositionally biased region" description="Basic and acidic residues" evidence="18">
    <location>
        <begin position="216"/>
        <end position="228"/>
    </location>
</feature>
<evidence type="ECO:0000256" key="14">
    <source>
        <dbReference type="ARBA" id="ARBA00046292"/>
    </source>
</evidence>
<dbReference type="GO" id="GO:0031965">
    <property type="term" value="C:nuclear membrane"/>
    <property type="evidence" value="ECO:0007669"/>
    <property type="project" value="UniProtKB-SubCell"/>
</dbReference>
<evidence type="ECO:0000256" key="7">
    <source>
        <dbReference type="ARBA" id="ARBA00022729"/>
    </source>
</evidence>
<feature type="region of interest" description="Disordered" evidence="18">
    <location>
        <begin position="113"/>
        <end position="232"/>
    </location>
</feature>
<feature type="compositionally biased region" description="Low complexity" evidence="18">
    <location>
        <begin position="202"/>
        <end position="215"/>
    </location>
</feature>
<dbReference type="InterPro" id="IPR035976">
    <property type="entry name" value="Sushi/SCR/CCP_sf"/>
</dbReference>
<dbReference type="GO" id="GO:0042010">
    <property type="term" value="F:interleukin-15 receptor activity"/>
    <property type="evidence" value="ECO:0007669"/>
    <property type="project" value="InterPro"/>
</dbReference>
<comment type="caution">
    <text evidence="17">Lacks conserved residue(s) required for the propagation of feature annotation.</text>
</comment>
<evidence type="ECO:0000256" key="9">
    <source>
        <dbReference type="ARBA" id="ARBA00023136"/>
    </source>
</evidence>
<feature type="compositionally biased region" description="Polar residues" evidence="18">
    <location>
        <begin position="185"/>
        <end position="195"/>
    </location>
</feature>
<dbReference type="AlphaFoldDB" id="A0A3Q0DYD5"/>
<evidence type="ECO:0000256" key="15">
    <source>
        <dbReference type="ARBA" id="ARBA00062744"/>
    </source>
</evidence>
<evidence type="ECO:0000256" key="6">
    <source>
        <dbReference type="ARBA" id="ARBA00022692"/>
    </source>
</evidence>
<evidence type="ECO:0000256" key="2">
    <source>
        <dbReference type="ARBA" id="ARBA00004241"/>
    </source>
</evidence>
<keyword evidence="13" id="KW-0539">Nucleus</keyword>
<dbReference type="Proteomes" id="UP000189704">
    <property type="component" value="Unplaced"/>
</dbReference>
<proteinExistence type="predicted"/>
<evidence type="ECO:0000256" key="13">
    <source>
        <dbReference type="ARBA" id="ARBA00023242"/>
    </source>
</evidence>
<dbReference type="CDD" id="cd00033">
    <property type="entry name" value="CCP"/>
    <property type="match status" value="1"/>
</dbReference>
<feature type="region of interest" description="Disordered" evidence="18">
    <location>
        <begin position="278"/>
        <end position="306"/>
    </location>
</feature>
<keyword evidence="7" id="KW-0732">Signal</keyword>
<keyword evidence="6" id="KW-0812">Transmembrane</keyword>
<dbReference type="PROSITE" id="PS50923">
    <property type="entry name" value="SUSHI"/>
    <property type="match status" value="1"/>
</dbReference>
<organism evidence="20 21">
    <name type="scientific">Carlito syrichta</name>
    <name type="common">Philippine tarsier</name>
    <name type="synonym">Tarsius syrichta</name>
    <dbReference type="NCBI Taxonomy" id="1868482"/>
    <lineage>
        <taxon>Eukaryota</taxon>
        <taxon>Metazoa</taxon>
        <taxon>Chordata</taxon>
        <taxon>Craniata</taxon>
        <taxon>Vertebrata</taxon>
        <taxon>Euteleostomi</taxon>
        <taxon>Mammalia</taxon>
        <taxon>Eutheria</taxon>
        <taxon>Euarchontoglires</taxon>
        <taxon>Primates</taxon>
        <taxon>Haplorrhini</taxon>
        <taxon>Tarsiiformes</taxon>
        <taxon>Tarsiidae</taxon>
        <taxon>Carlito</taxon>
    </lineage>
</organism>
<feature type="compositionally biased region" description="Polar residues" evidence="18">
    <location>
        <begin position="152"/>
        <end position="161"/>
    </location>
</feature>
<evidence type="ECO:0000256" key="5">
    <source>
        <dbReference type="ARBA" id="ARBA00022659"/>
    </source>
</evidence>
<accession>A0A3Q0DYD5</accession>
<dbReference type="STRING" id="1868482.ENSTSYP00000029529"/>
<dbReference type="KEGG" id="csyr:103257718"/>
<dbReference type="GO" id="GO:0031410">
    <property type="term" value="C:cytoplasmic vesicle"/>
    <property type="evidence" value="ECO:0007669"/>
    <property type="project" value="UniProtKB-ARBA"/>
</dbReference>
<evidence type="ECO:0000256" key="12">
    <source>
        <dbReference type="ARBA" id="ARBA00023180"/>
    </source>
</evidence>
<evidence type="ECO:0000256" key="11">
    <source>
        <dbReference type="ARBA" id="ARBA00023170"/>
    </source>
</evidence>
<keyword evidence="11 21" id="KW-0675">Receptor</keyword>
<keyword evidence="10" id="KW-1015">Disulfide bond</keyword>
<evidence type="ECO:0000256" key="18">
    <source>
        <dbReference type="SAM" id="MobiDB-lite"/>
    </source>
</evidence>
<protein>
    <recommendedName>
        <fullName evidence="16">Interleukin-15 receptor subunit alpha</fullName>
    </recommendedName>
</protein>
<evidence type="ECO:0000256" key="4">
    <source>
        <dbReference type="ARBA" id="ARBA00022553"/>
    </source>
</evidence>
<dbReference type="InterPro" id="IPR042372">
    <property type="entry name" value="IL15RA"/>
</dbReference>
<dbReference type="GO" id="GO:0005576">
    <property type="term" value="C:extracellular region"/>
    <property type="evidence" value="ECO:0007669"/>
    <property type="project" value="UniProtKB-SubCell"/>
</dbReference>
<dbReference type="RefSeq" id="XP_021566738.1">
    <property type="nucleotide sequence ID" value="XM_021711063.1"/>
</dbReference>
<comment type="subcellular location">
    <subcellularLocation>
        <location evidence="2">Cell surface</location>
    </subcellularLocation>
    <subcellularLocation>
        <location evidence="14">Nucleus membrane</location>
        <topology evidence="14">Single-pass type I membrane protein</topology>
    </subcellularLocation>
    <subcellularLocation>
        <location evidence="1">Secreted</location>
        <location evidence="1">Extracellular space</location>
    </subcellularLocation>
</comment>
<keyword evidence="20" id="KW-1185">Reference proteome</keyword>
<evidence type="ECO:0000313" key="21">
    <source>
        <dbReference type="RefSeq" id="XP_021566738.1"/>
    </source>
</evidence>
<dbReference type="SMART" id="SM00032">
    <property type="entry name" value="CCP"/>
    <property type="match status" value="1"/>
</dbReference>
<keyword evidence="4" id="KW-0597">Phosphoprotein</keyword>
<dbReference type="GO" id="GO:0009986">
    <property type="term" value="C:cell surface"/>
    <property type="evidence" value="ECO:0007669"/>
    <property type="project" value="UniProtKB-SubCell"/>
</dbReference>
<dbReference type="FunFam" id="2.20.28.230:FF:000001">
    <property type="entry name" value="Interleukin 15 receptor subunit alpha"/>
    <property type="match status" value="1"/>
</dbReference>
<evidence type="ECO:0000256" key="3">
    <source>
        <dbReference type="ARBA" id="ARBA00022525"/>
    </source>
</evidence>
<keyword evidence="3" id="KW-0964">Secreted</keyword>
<dbReference type="OrthoDB" id="9944172at2759"/>
<evidence type="ECO:0000256" key="16">
    <source>
        <dbReference type="ARBA" id="ARBA00069591"/>
    </source>
</evidence>
<evidence type="ECO:0000256" key="8">
    <source>
        <dbReference type="ARBA" id="ARBA00022989"/>
    </source>
</evidence>
<dbReference type="GeneID" id="103257718"/>
<dbReference type="PANTHER" id="PTHR15060:SF0">
    <property type="entry name" value="INTERLEUKIN-15 RECEPTOR SUBUNIT ALPHA"/>
    <property type="match status" value="1"/>
</dbReference>
<keyword evidence="9" id="KW-0472">Membrane</keyword>
<sequence>MSSMTPISGFAGRWPLRRGWVTLLTTFHGTSAQRRSSPLFPLPPPPSAGITCPTPTSVEHANIWVRSYNVNSRERYVCNSGFKRRAGTSSLTECVWNETTKAAHWTTPNLKCIRDPSLPHQRPVPRSTAATTGVTPWPESPSPSGKEATALSPKSDSTVATATVLGSRPRPSKTPSMGTVGMGSPESSHAPSHTTAKPWERTSSTSPESPGVSSRSLRDVTDSGDSRKCPTLRANPFDVVKTVRSLPLLLQPLSPHASSFSLPLFCCHKKLQVARQASRQRGVEVEPTETVPMAGGTGSGEEDTAL</sequence>
<dbReference type="CTD" id="3601"/>
<feature type="domain" description="Sushi" evidence="19">
    <location>
        <begin position="50"/>
        <end position="114"/>
    </location>
</feature>